<sequence length="652" mass="68102">MTVLRYLPVLGLGLLFSVRTAAQQMKLGLQPTLLKKEALLELNSDSQGLLLNRVPKSAISTGGALFSATDGMFVYVTDPGEKCLYIKTNGAWKKLADFSSITTDNITEGATNLYFTQARARAAFSAGNGININAATGVISNTGVLTFNTRIPDATGNIAPAAGDYASFYLPNASQLTLTAGTGMKATTTATKNLNTNPSFTIDADNGSAIWNANKLSSVPVATTAPALNQVLTFNGTQWEPKAPTGATGNFINNGTALQTAANFNIDGYGDIGRDVRVGGGVVAATATLASKLTLNSLTAGSVPFIDATKAVAENNGQFFWDNTKTALGLGTAAPKNKLEITGQAAGLGETVFTSGLRLSNLATVTPGAPNSKVLTLNNNGDVIVTLNPLANNWLVTGNTGIAAGSFLGTNDDRAMVIKSNATSFLEFGRRQTVGLVDSKYTDPDQPITYVRSAMQFEAPGASFYKPIFYVDADGNFRMKGSSAGTDLFEFGATGSANNGGFDFIVGDDGDEPFVFKSWYHATNTYTELIRIDRNGLGINTNGSAPAAKLDVRGTFKLGTNGSTLNNIIETQVNITSGNINNNASRIVSNIPLSGVKVGDTVILSPVADLSLGLVISWVRVSATNYINVAFANIGGGNGLNPSGTYNVVIIQ</sequence>
<evidence type="ECO:0000313" key="1">
    <source>
        <dbReference type="EMBL" id="NML37367.1"/>
    </source>
</evidence>
<gene>
    <name evidence="1" type="ORF">HHL17_09180</name>
</gene>
<dbReference type="AlphaFoldDB" id="A0A848GHS1"/>
<protein>
    <submittedName>
        <fullName evidence="1">Uncharacterized protein</fullName>
    </submittedName>
</protein>
<reference evidence="1 2" key="1">
    <citation type="submission" date="2020-04" db="EMBL/GenBank/DDBJ databases">
        <title>Chitinophaga sp. G-6-1-13 sp. nov., isolated from soil.</title>
        <authorList>
            <person name="Dahal R.H."/>
            <person name="Chaudhary D.K."/>
        </authorList>
    </citation>
    <scope>NUCLEOTIDE SEQUENCE [LARGE SCALE GENOMIC DNA]</scope>
    <source>
        <strain evidence="1 2">G-6-1-13</strain>
    </source>
</reference>
<dbReference type="EMBL" id="JABBGC010000001">
    <property type="protein sequence ID" value="NML37367.1"/>
    <property type="molecule type" value="Genomic_DNA"/>
</dbReference>
<dbReference type="RefSeq" id="WP_169224433.1">
    <property type="nucleotide sequence ID" value="NZ_JABBGC010000001.1"/>
</dbReference>
<organism evidence="1 2">
    <name type="scientific">Chitinophaga fulva</name>
    <dbReference type="NCBI Taxonomy" id="2728842"/>
    <lineage>
        <taxon>Bacteria</taxon>
        <taxon>Pseudomonadati</taxon>
        <taxon>Bacteroidota</taxon>
        <taxon>Chitinophagia</taxon>
        <taxon>Chitinophagales</taxon>
        <taxon>Chitinophagaceae</taxon>
        <taxon>Chitinophaga</taxon>
    </lineage>
</organism>
<proteinExistence type="predicted"/>
<accession>A0A848GHS1</accession>
<name>A0A848GHS1_9BACT</name>
<keyword evidence="2" id="KW-1185">Reference proteome</keyword>
<dbReference type="Proteomes" id="UP000583266">
    <property type="component" value="Unassembled WGS sequence"/>
</dbReference>
<evidence type="ECO:0000313" key="2">
    <source>
        <dbReference type="Proteomes" id="UP000583266"/>
    </source>
</evidence>
<comment type="caution">
    <text evidence="1">The sequence shown here is derived from an EMBL/GenBank/DDBJ whole genome shotgun (WGS) entry which is preliminary data.</text>
</comment>